<feature type="domain" description="Transposase IS110-like N-terminal" evidence="1">
    <location>
        <begin position="5"/>
        <end position="164"/>
    </location>
</feature>
<dbReference type="InterPro" id="IPR003346">
    <property type="entry name" value="Transposase_20"/>
</dbReference>
<accession>A0A098AW37</accession>
<dbReference type="GO" id="GO:0004803">
    <property type="term" value="F:transposase activity"/>
    <property type="evidence" value="ECO:0007669"/>
    <property type="project" value="InterPro"/>
</dbReference>
<dbReference type="Pfam" id="PF02371">
    <property type="entry name" value="Transposase_20"/>
    <property type="match status" value="1"/>
</dbReference>
<evidence type="ECO:0000259" key="1">
    <source>
        <dbReference type="Pfam" id="PF01548"/>
    </source>
</evidence>
<dbReference type="NCBIfam" id="NF033542">
    <property type="entry name" value="transpos_IS110"/>
    <property type="match status" value="1"/>
</dbReference>
<dbReference type="PATRIC" id="fig|49338.4.peg.5781"/>
<evidence type="ECO:0000313" key="3">
    <source>
        <dbReference type="EMBL" id="CDV96367.1"/>
    </source>
</evidence>
<reference evidence="3" key="1">
    <citation type="submission" date="2014-07" db="EMBL/GenBank/DDBJ databases">
        <authorList>
            <person name="Hornung V.Bastian."/>
        </authorList>
    </citation>
    <scope>NUCLEOTIDE SEQUENCE</scope>
    <source>
        <strain evidence="3">PCE-S</strain>
    </source>
</reference>
<dbReference type="InterPro" id="IPR002525">
    <property type="entry name" value="Transp_IS110-like_N"/>
</dbReference>
<gene>
    <name evidence="3" type="ORF">DPCES_5369</name>
</gene>
<protein>
    <submittedName>
        <fullName evidence="3">Transposase IS116/IS110/IS902</fullName>
    </submittedName>
</protein>
<dbReference type="Pfam" id="PF01548">
    <property type="entry name" value="DEDD_Tnp_IS110"/>
    <property type="match status" value="1"/>
</dbReference>
<name>A0A098AW37_DESHA</name>
<proteinExistence type="predicted"/>
<feature type="domain" description="Transposase IS116/IS110/IS902 C-terminal" evidence="2">
    <location>
        <begin position="282"/>
        <end position="367"/>
    </location>
</feature>
<dbReference type="InterPro" id="IPR047650">
    <property type="entry name" value="Transpos_IS110"/>
</dbReference>
<organism evidence="3">
    <name type="scientific">Desulfitobacterium hafniense</name>
    <name type="common">Desulfitobacterium frappieri</name>
    <dbReference type="NCBI Taxonomy" id="49338"/>
    <lineage>
        <taxon>Bacteria</taxon>
        <taxon>Bacillati</taxon>
        <taxon>Bacillota</taxon>
        <taxon>Clostridia</taxon>
        <taxon>Eubacteriales</taxon>
        <taxon>Desulfitobacteriaceae</taxon>
        <taxon>Desulfitobacterium</taxon>
    </lineage>
</organism>
<evidence type="ECO:0000259" key="2">
    <source>
        <dbReference type="Pfam" id="PF02371"/>
    </source>
</evidence>
<sequence length="415" mass="47467">MSLFVGIDVSSSDFKVRILDERGNEPVKRLRALNDQPGCEQVARYLFDACAQVNVDRLVIGLEATSVYSWPLQMFLAEDHSLAPLQPQIYSFNPKVVANFKKAYVDLPKNDWIDAWVIAERLRFGRLPEGSQVDFRYLPLQRLTRFRCHLIEMISREKNYFLTNLFLKFSTLAQGAVFSNTFGATSESLTLEFFSPEEVAARPLDELIDFLMEKGKRHFEDPETKARELKEAARKAHRLRGSLLQPINLILATSIETIHTLEKQVKKIDKAIEAEIRHFPNTLITIPGIGPVLSAGIIAEIGDIRRFPNEGALAKFIGLTWRTHQSGDFTADDTPLTRTGNTYLRSYIIQAANLVRQKEPEYKVFYQRKFSESKTHHHRRALVLTARKLVRMVDALLRSNQIYRPHGNRGNANQA</sequence>
<dbReference type="PANTHER" id="PTHR33055:SF13">
    <property type="entry name" value="TRANSPOSASE"/>
    <property type="match status" value="1"/>
</dbReference>
<dbReference type="GO" id="GO:0003677">
    <property type="term" value="F:DNA binding"/>
    <property type="evidence" value="ECO:0007669"/>
    <property type="project" value="InterPro"/>
</dbReference>
<dbReference type="OMA" id="IGMEATS"/>
<dbReference type="GO" id="GO:0006313">
    <property type="term" value="P:DNA transposition"/>
    <property type="evidence" value="ECO:0007669"/>
    <property type="project" value="InterPro"/>
</dbReference>
<dbReference type="AlphaFoldDB" id="A0A098AW37"/>
<dbReference type="PANTHER" id="PTHR33055">
    <property type="entry name" value="TRANSPOSASE FOR INSERTION SEQUENCE ELEMENT IS1111A"/>
    <property type="match status" value="1"/>
</dbReference>
<dbReference type="EMBL" id="LK996019">
    <property type="protein sequence ID" value="CDV96367.1"/>
    <property type="molecule type" value="Genomic_DNA"/>
</dbReference>
<dbReference type="RefSeq" id="WP_005808714.1">
    <property type="nucleotide sequence ID" value="NZ_CABKQQ010000012.1"/>
</dbReference>